<reference evidence="4" key="1">
    <citation type="submission" date="2012-12" db="EMBL/GenBank/DDBJ databases">
        <authorList>
            <person name="Hellsten U."/>
            <person name="Grimwood J."/>
            <person name="Chapman J.A."/>
            <person name="Shapiro H."/>
            <person name="Aerts A."/>
            <person name="Otillar R.P."/>
            <person name="Terry A.Y."/>
            <person name="Boore J.L."/>
            <person name="Simakov O."/>
            <person name="Marletaz F."/>
            <person name="Cho S.-J."/>
            <person name="Edsinger-Gonzales E."/>
            <person name="Havlak P."/>
            <person name="Kuo D.-H."/>
            <person name="Larsson T."/>
            <person name="Lv J."/>
            <person name="Arendt D."/>
            <person name="Savage R."/>
            <person name="Osoegawa K."/>
            <person name="de Jong P."/>
            <person name="Lindberg D.R."/>
            <person name="Seaver E.C."/>
            <person name="Weisblat D.A."/>
            <person name="Putnam N.H."/>
            <person name="Grigoriev I.V."/>
            <person name="Rokhsar D.S."/>
        </authorList>
    </citation>
    <scope>NUCLEOTIDE SEQUENCE</scope>
</reference>
<evidence type="ECO:0000313" key="2">
    <source>
        <dbReference type="EMBL" id="ESO09625.1"/>
    </source>
</evidence>
<dbReference type="PANTHER" id="PTHR37445">
    <property type="entry name" value="PROTEIN CBG24663"/>
    <property type="match status" value="1"/>
</dbReference>
<gene>
    <name evidence="3" type="primary">20209303</name>
    <name evidence="2" type="ORF">HELRODRAFT_184015</name>
</gene>
<dbReference type="EMBL" id="KB095952">
    <property type="protein sequence ID" value="ESO09625.1"/>
    <property type="molecule type" value="Genomic_DNA"/>
</dbReference>
<dbReference type="InParanoid" id="T1FKF4"/>
<dbReference type="HOGENOM" id="CLU_583006_0_0_1"/>
<reference evidence="2 4" key="2">
    <citation type="journal article" date="2013" name="Nature">
        <title>Insights into bilaterian evolution from three spiralian genomes.</title>
        <authorList>
            <person name="Simakov O."/>
            <person name="Marletaz F."/>
            <person name="Cho S.J."/>
            <person name="Edsinger-Gonzales E."/>
            <person name="Havlak P."/>
            <person name="Hellsten U."/>
            <person name="Kuo D.H."/>
            <person name="Larsson T."/>
            <person name="Lv J."/>
            <person name="Arendt D."/>
            <person name="Savage R."/>
            <person name="Osoegawa K."/>
            <person name="de Jong P."/>
            <person name="Grimwood J."/>
            <person name="Chapman J.A."/>
            <person name="Shapiro H."/>
            <person name="Aerts A."/>
            <person name="Otillar R.P."/>
            <person name="Terry A.Y."/>
            <person name="Boore J.L."/>
            <person name="Grigoriev I.V."/>
            <person name="Lindberg D.R."/>
            <person name="Seaver E.C."/>
            <person name="Weisblat D.A."/>
            <person name="Putnam N.H."/>
            <person name="Rokhsar D.S."/>
        </authorList>
    </citation>
    <scope>NUCLEOTIDE SEQUENCE</scope>
</reference>
<dbReference type="RefSeq" id="XP_009012280.1">
    <property type="nucleotide sequence ID" value="XM_009014032.1"/>
</dbReference>
<dbReference type="OrthoDB" id="7484295at2759"/>
<dbReference type="CTD" id="20209303"/>
<name>T1FKF4_HELRO</name>
<dbReference type="KEGG" id="hro:HELRODRAFT_184015"/>
<evidence type="ECO:0000256" key="1">
    <source>
        <dbReference type="SAM" id="Coils"/>
    </source>
</evidence>
<dbReference type="GeneID" id="20209303"/>
<proteinExistence type="predicted"/>
<dbReference type="EMBL" id="AMQM01009112">
    <property type="status" value="NOT_ANNOTATED_CDS"/>
    <property type="molecule type" value="Genomic_DNA"/>
</dbReference>
<feature type="coiled-coil region" evidence="1">
    <location>
        <begin position="93"/>
        <end position="127"/>
    </location>
</feature>
<dbReference type="AlphaFoldDB" id="T1FKF4"/>
<keyword evidence="1" id="KW-0175">Coiled coil</keyword>
<sequence>MSKTRSQRSQSIPEPASVKDDNILCCLCDAVVQIEPSDLYDELVKYASKSKNMKFYCDNCVKHADGFKGHLLNEKFESIDSRLKTFDSIDIGMKSLQLRLESSGENLKQLEKLDEKLNQSINSLKNNITKSWSDVVKSNSKIVDNEATSLRNMISTSFSDVVKKDLDVVSKEVISVRKTIEVVNEVKAHRGNVLGFLRFLTDESLKDEDILKIFRQGKKPSVSSPPRPVIVKFINLSAKVLVMRRLFRLALLDEKMRERCGRAMENSEISKACYQTGLNLELLNIRSIRSKYDIIRDLLSNDLDICVLTETWHGSSEDISVKLAMPYGFSFMDYLRPHDPNHGGIIVYFKNVFKFIDRVLYQLLLHFLMSLHHSWNRFRYWRTMSFLRGFECSFGKDELNSDDFAQFFKDKVDNILETSIKEPIVLNNRMSECAELSLFQCCSSDDEIRQVILNSPTKSCPLDDLPTKF</sequence>
<reference evidence="3" key="3">
    <citation type="submission" date="2015-06" db="UniProtKB">
        <authorList>
            <consortium name="EnsemblMetazoa"/>
        </authorList>
    </citation>
    <scope>IDENTIFICATION</scope>
</reference>
<dbReference type="PANTHER" id="PTHR37445:SF3">
    <property type="entry name" value="ZINC FINGER PHD-TYPE DOMAIN-CONTAINING PROTEIN"/>
    <property type="match status" value="1"/>
</dbReference>
<organism evidence="3 4">
    <name type="scientific">Helobdella robusta</name>
    <name type="common">Californian leech</name>
    <dbReference type="NCBI Taxonomy" id="6412"/>
    <lineage>
        <taxon>Eukaryota</taxon>
        <taxon>Metazoa</taxon>
        <taxon>Spiralia</taxon>
        <taxon>Lophotrochozoa</taxon>
        <taxon>Annelida</taxon>
        <taxon>Clitellata</taxon>
        <taxon>Hirudinea</taxon>
        <taxon>Rhynchobdellida</taxon>
        <taxon>Glossiphoniidae</taxon>
        <taxon>Helobdella</taxon>
    </lineage>
</organism>
<protein>
    <submittedName>
        <fullName evidence="2 3">Uncharacterized protein</fullName>
    </submittedName>
</protein>
<dbReference type="Proteomes" id="UP000015101">
    <property type="component" value="Unassembled WGS sequence"/>
</dbReference>
<keyword evidence="4" id="KW-1185">Reference proteome</keyword>
<accession>T1FKF4</accession>
<evidence type="ECO:0000313" key="4">
    <source>
        <dbReference type="Proteomes" id="UP000015101"/>
    </source>
</evidence>
<evidence type="ECO:0000313" key="3">
    <source>
        <dbReference type="EnsemblMetazoa" id="HelroP184015"/>
    </source>
</evidence>
<dbReference type="EnsemblMetazoa" id="HelroT184015">
    <property type="protein sequence ID" value="HelroP184015"/>
    <property type="gene ID" value="HelroG184015"/>
</dbReference>